<name>A0A026WLW3_OOCBI</name>
<dbReference type="AlphaFoldDB" id="A0A026WLW3"/>
<dbReference type="Proteomes" id="UP000053097">
    <property type="component" value="Unassembled WGS sequence"/>
</dbReference>
<reference evidence="2 3" key="1">
    <citation type="journal article" date="2014" name="Curr. Biol.">
        <title>The genome of the clonal raider ant Cerapachys biroi.</title>
        <authorList>
            <person name="Oxley P.R."/>
            <person name="Ji L."/>
            <person name="Fetter-Pruneda I."/>
            <person name="McKenzie S.K."/>
            <person name="Li C."/>
            <person name="Hu H."/>
            <person name="Zhang G."/>
            <person name="Kronauer D.J."/>
        </authorList>
    </citation>
    <scope>NUCLEOTIDE SEQUENCE [LARGE SCALE GENOMIC DNA]</scope>
</reference>
<feature type="compositionally biased region" description="Basic residues" evidence="1">
    <location>
        <begin position="60"/>
        <end position="71"/>
    </location>
</feature>
<gene>
    <name evidence="2" type="ORF">X777_01653</name>
</gene>
<evidence type="ECO:0000313" key="2">
    <source>
        <dbReference type="EMBL" id="EZA57047.1"/>
    </source>
</evidence>
<feature type="compositionally biased region" description="Basic residues" evidence="1">
    <location>
        <begin position="20"/>
        <end position="31"/>
    </location>
</feature>
<feature type="region of interest" description="Disordered" evidence="1">
    <location>
        <begin position="1"/>
        <end position="101"/>
    </location>
</feature>
<feature type="compositionally biased region" description="Basic residues" evidence="1">
    <location>
        <begin position="1"/>
        <end position="11"/>
    </location>
</feature>
<proteinExistence type="predicted"/>
<sequence length="101" mass="12186">NTARRGSKGACRRMESETKVRKRRSHGHNKPRSPFAVVNAWKKRSSMRATETRGREMRVARVKRRRGSTRYRIKERPRRETRNDLADVGERKRERERARRE</sequence>
<evidence type="ECO:0000256" key="1">
    <source>
        <dbReference type="SAM" id="MobiDB-lite"/>
    </source>
</evidence>
<keyword evidence="3" id="KW-1185">Reference proteome</keyword>
<organism evidence="2 3">
    <name type="scientific">Ooceraea biroi</name>
    <name type="common">Clonal raider ant</name>
    <name type="synonym">Cerapachys biroi</name>
    <dbReference type="NCBI Taxonomy" id="2015173"/>
    <lineage>
        <taxon>Eukaryota</taxon>
        <taxon>Metazoa</taxon>
        <taxon>Ecdysozoa</taxon>
        <taxon>Arthropoda</taxon>
        <taxon>Hexapoda</taxon>
        <taxon>Insecta</taxon>
        <taxon>Pterygota</taxon>
        <taxon>Neoptera</taxon>
        <taxon>Endopterygota</taxon>
        <taxon>Hymenoptera</taxon>
        <taxon>Apocrita</taxon>
        <taxon>Aculeata</taxon>
        <taxon>Formicoidea</taxon>
        <taxon>Formicidae</taxon>
        <taxon>Dorylinae</taxon>
        <taxon>Ooceraea</taxon>
    </lineage>
</organism>
<dbReference type="EMBL" id="KK107152">
    <property type="protein sequence ID" value="EZA57047.1"/>
    <property type="molecule type" value="Genomic_DNA"/>
</dbReference>
<evidence type="ECO:0000313" key="3">
    <source>
        <dbReference type="Proteomes" id="UP000053097"/>
    </source>
</evidence>
<accession>A0A026WLW3</accession>
<feature type="compositionally biased region" description="Basic and acidic residues" evidence="1">
    <location>
        <begin position="50"/>
        <end position="59"/>
    </location>
</feature>
<feature type="non-terminal residue" evidence="2">
    <location>
        <position position="1"/>
    </location>
</feature>
<protein>
    <submittedName>
        <fullName evidence="2">Uncharacterized protein</fullName>
    </submittedName>
</protein>
<feature type="compositionally biased region" description="Basic and acidic residues" evidence="1">
    <location>
        <begin position="72"/>
        <end position="101"/>
    </location>
</feature>